<organism evidence="2 3">
    <name type="scientific">Chlamydomonas eustigma</name>
    <dbReference type="NCBI Taxonomy" id="1157962"/>
    <lineage>
        <taxon>Eukaryota</taxon>
        <taxon>Viridiplantae</taxon>
        <taxon>Chlorophyta</taxon>
        <taxon>core chlorophytes</taxon>
        <taxon>Chlorophyceae</taxon>
        <taxon>CS clade</taxon>
        <taxon>Chlamydomonadales</taxon>
        <taxon>Chlamydomonadaceae</taxon>
        <taxon>Chlamydomonas</taxon>
    </lineage>
</organism>
<comment type="caution">
    <text evidence="2">The sequence shown here is derived from an EMBL/GenBank/DDBJ whole genome shotgun (WGS) entry which is preliminary data.</text>
</comment>
<feature type="region of interest" description="Disordered" evidence="1">
    <location>
        <begin position="111"/>
        <end position="131"/>
    </location>
</feature>
<keyword evidence="3" id="KW-1185">Reference proteome</keyword>
<accession>A0A250XL83</accession>
<evidence type="ECO:0000256" key="1">
    <source>
        <dbReference type="SAM" id="MobiDB-lite"/>
    </source>
</evidence>
<dbReference type="Proteomes" id="UP000232323">
    <property type="component" value="Unassembled WGS sequence"/>
</dbReference>
<reference evidence="2 3" key="1">
    <citation type="submission" date="2017-08" db="EMBL/GenBank/DDBJ databases">
        <title>Acidophilic green algal genome provides insights into adaptation to an acidic environment.</title>
        <authorList>
            <person name="Hirooka S."/>
            <person name="Hirose Y."/>
            <person name="Kanesaki Y."/>
            <person name="Higuchi S."/>
            <person name="Fujiwara T."/>
            <person name="Onuma R."/>
            <person name="Era A."/>
            <person name="Ohbayashi R."/>
            <person name="Uzuka A."/>
            <person name="Nozaki H."/>
            <person name="Yoshikawa H."/>
            <person name="Miyagishima S.Y."/>
        </authorList>
    </citation>
    <scope>NUCLEOTIDE SEQUENCE [LARGE SCALE GENOMIC DNA]</scope>
    <source>
        <strain evidence="2 3">NIES-2499</strain>
    </source>
</reference>
<dbReference type="OrthoDB" id="527603at2759"/>
<feature type="compositionally biased region" description="Polar residues" evidence="1">
    <location>
        <begin position="111"/>
        <end position="122"/>
    </location>
</feature>
<evidence type="ECO:0000313" key="3">
    <source>
        <dbReference type="Proteomes" id="UP000232323"/>
    </source>
</evidence>
<sequence length="214" mass="23274">MNRRWQKDGRGRYESLESYNSVVGTLPELSHNLGLCDQADYYATYSALHSKGKNIQTATNVEAGFHYFLIEINEESGSSPAFHKHETAHLEAELTSSSAQIEGMRLQCSTGNTSEATESQSPVLPRPAFTSTSGRRLEPVVPVSSKHTGLSLPLIQRLFNLGEGLVARHLLLAIADDDGSVSLLRVFNYAQPPFEGPEALPSVDAGLGVDSEED</sequence>
<proteinExistence type="predicted"/>
<dbReference type="EMBL" id="BEGY01000108">
    <property type="protein sequence ID" value="GAX83834.1"/>
    <property type="molecule type" value="Genomic_DNA"/>
</dbReference>
<gene>
    <name evidence="2" type="ORF">CEUSTIGMA_g11258.t1</name>
</gene>
<evidence type="ECO:0008006" key="4">
    <source>
        <dbReference type="Google" id="ProtNLM"/>
    </source>
</evidence>
<evidence type="ECO:0000313" key="2">
    <source>
        <dbReference type="EMBL" id="GAX83834.1"/>
    </source>
</evidence>
<protein>
    <recommendedName>
        <fullName evidence="4">tRNA-splicing endonuclease subunit Sen15 domain-containing protein</fullName>
    </recommendedName>
</protein>
<name>A0A250XL83_9CHLO</name>
<dbReference type="AlphaFoldDB" id="A0A250XL83"/>